<keyword evidence="1" id="KW-0863">Zinc-finger</keyword>
<dbReference type="PANTHER" id="PTHR46888:SF1">
    <property type="entry name" value="RIBONUCLEASE H"/>
    <property type="match status" value="1"/>
</dbReference>
<evidence type="ECO:0000259" key="4">
    <source>
        <dbReference type="PROSITE" id="PS50158"/>
    </source>
</evidence>
<dbReference type="InterPro" id="IPR001878">
    <property type="entry name" value="Znf_CCHC"/>
</dbReference>
<evidence type="ECO:0000256" key="2">
    <source>
        <dbReference type="SAM" id="Coils"/>
    </source>
</evidence>
<feature type="domain" description="CCHC-type" evidence="4">
    <location>
        <begin position="259"/>
        <end position="274"/>
    </location>
</feature>
<sequence>EEERRAARAKEEEEREIRRMARERELIELKLQLASAQGAEEERRPMASDGESSRAPKVCPKKLMAPFDEKRDDLDAYLHRFERIALGQGWPKSEWATALSMCLVGEALSVFGRMPASESLQYDKVKDTLLKRFRLTADGFREKFRSTKPEDAETASQFASRLSGYFDRWMDMSNTEKSFEGVKDRVVTEQFLTRCSSKLAIFLKERKLKSLSEVADYADQFMEAQGIKNLAKVNEETLKQEPNVSRSRAPGEVSRSAQRCFLCNRVGHRAANCRLGGAREQERPVCQNCNKRGHQTNECRLRPQEKAACALYPERERVEESHDSKRDDQVAVVMAISEDQWQSDN</sequence>
<feature type="compositionally biased region" description="Basic and acidic residues" evidence="3">
    <location>
        <begin position="40"/>
        <end position="54"/>
    </location>
</feature>
<dbReference type="SUPFAM" id="SSF47353">
    <property type="entry name" value="Retrovirus capsid dimerization domain-like"/>
    <property type="match status" value="1"/>
</dbReference>
<proteinExistence type="evidence at transcript level"/>
<feature type="non-terminal residue" evidence="5">
    <location>
        <position position="345"/>
    </location>
</feature>
<feature type="domain" description="CCHC-type" evidence="4">
    <location>
        <begin position="286"/>
        <end position="300"/>
    </location>
</feature>
<keyword evidence="1" id="KW-0479">Metal-binding</keyword>
<keyword evidence="2" id="KW-0175">Coiled coil</keyword>
<dbReference type="EMBL" id="GFAC01004372">
    <property type="protein sequence ID" value="JAT94816.1"/>
    <property type="molecule type" value="mRNA"/>
</dbReference>
<reference evidence="5" key="1">
    <citation type="journal article" date="2017" name="Front. Cell. Infect. Microbiol.">
        <title>The Distinct Transcriptional Response of the Midgut of Amblyomma sculptum and Amblyomma aureolatum Ticks to Rickettsia rickettsii Correlates to Their Differences in Susceptibility to Infection.</title>
        <authorList>
            <person name="Martins L.A."/>
            <person name="Galletti M.F.B.M."/>
            <person name="Ribeiro J.M."/>
            <person name="Fujita A."/>
            <person name="Costa F.B."/>
            <person name="Labruna M.B."/>
            <person name="Daffre S."/>
            <person name="Fogaca A.C."/>
        </authorList>
    </citation>
    <scope>NUCLEOTIDE SEQUENCE</scope>
</reference>
<feature type="coiled-coil region" evidence="2">
    <location>
        <begin position="3"/>
        <end position="30"/>
    </location>
</feature>
<accession>A0A1E1X6Z1</accession>
<dbReference type="PROSITE" id="PS50158">
    <property type="entry name" value="ZF_CCHC"/>
    <property type="match status" value="2"/>
</dbReference>
<name>A0A1E1X6Z1_9ACAR</name>
<dbReference type="InterPro" id="IPR003309">
    <property type="entry name" value="SCAN_dom"/>
</dbReference>
<organism evidence="5">
    <name type="scientific">Amblyomma aureolatum</name>
    <dbReference type="NCBI Taxonomy" id="187763"/>
    <lineage>
        <taxon>Eukaryota</taxon>
        <taxon>Metazoa</taxon>
        <taxon>Ecdysozoa</taxon>
        <taxon>Arthropoda</taxon>
        <taxon>Chelicerata</taxon>
        <taxon>Arachnida</taxon>
        <taxon>Acari</taxon>
        <taxon>Parasitiformes</taxon>
        <taxon>Ixodida</taxon>
        <taxon>Ixodoidea</taxon>
        <taxon>Ixodidae</taxon>
        <taxon>Amblyomminae</taxon>
        <taxon>Amblyomma</taxon>
    </lineage>
</organism>
<feature type="non-terminal residue" evidence="5">
    <location>
        <position position="1"/>
    </location>
</feature>
<dbReference type="GO" id="GO:0008270">
    <property type="term" value="F:zinc ion binding"/>
    <property type="evidence" value="ECO:0007669"/>
    <property type="project" value="UniProtKB-KW"/>
</dbReference>
<dbReference type="Pfam" id="PF02023">
    <property type="entry name" value="SCAN"/>
    <property type="match status" value="1"/>
</dbReference>
<evidence type="ECO:0000313" key="5">
    <source>
        <dbReference type="EMBL" id="JAT94816.1"/>
    </source>
</evidence>
<dbReference type="Gene3D" id="1.10.4020.10">
    <property type="entry name" value="DNA breaking-rejoining enzymes"/>
    <property type="match status" value="1"/>
</dbReference>
<dbReference type="SMART" id="SM00343">
    <property type="entry name" value="ZnF_C2HC"/>
    <property type="match status" value="2"/>
</dbReference>
<dbReference type="AlphaFoldDB" id="A0A1E1X6Z1"/>
<dbReference type="InterPro" id="IPR036875">
    <property type="entry name" value="Znf_CCHC_sf"/>
</dbReference>
<dbReference type="SUPFAM" id="SSF57756">
    <property type="entry name" value="Retrovirus zinc finger-like domains"/>
    <property type="match status" value="1"/>
</dbReference>
<dbReference type="Pfam" id="PF00098">
    <property type="entry name" value="zf-CCHC"/>
    <property type="match status" value="1"/>
</dbReference>
<keyword evidence="1" id="KW-0862">Zinc</keyword>
<dbReference type="GO" id="GO:0003676">
    <property type="term" value="F:nucleic acid binding"/>
    <property type="evidence" value="ECO:0007669"/>
    <property type="project" value="InterPro"/>
</dbReference>
<dbReference type="Gene3D" id="4.10.60.10">
    <property type="entry name" value="Zinc finger, CCHC-type"/>
    <property type="match status" value="1"/>
</dbReference>
<feature type="region of interest" description="Disordered" evidence="3">
    <location>
        <begin position="35"/>
        <end position="58"/>
    </location>
</feature>
<protein>
    <submittedName>
        <fullName evidence="5">Putative gypsy-9 ano-i</fullName>
    </submittedName>
</protein>
<evidence type="ECO:0000256" key="3">
    <source>
        <dbReference type="SAM" id="MobiDB-lite"/>
    </source>
</evidence>
<evidence type="ECO:0000256" key="1">
    <source>
        <dbReference type="PROSITE-ProRule" id="PRU00047"/>
    </source>
</evidence>
<dbReference type="PANTHER" id="PTHR46888">
    <property type="entry name" value="ZINC KNUCKLE DOMAINCONTAINING PROTEIN-RELATED"/>
    <property type="match status" value="1"/>
</dbReference>
<dbReference type="InterPro" id="IPR038269">
    <property type="entry name" value="SCAN_sf"/>
</dbReference>